<gene>
    <name evidence="1" type="ORF">METZ01_LOCUS352626</name>
</gene>
<feature type="non-terminal residue" evidence="1">
    <location>
        <position position="34"/>
    </location>
</feature>
<name>A0A382RR62_9ZZZZ</name>
<dbReference type="AlphaFoldDB" id="A0A382RR62"/>
<reference evidence="1" key="1">
    <citation type="submission" date="2018-05" db="EMBL/GenBank/DDBJ databases">
        <authorList>
            <person name="Lanie J.A."/>
            <person name="Ng W.-L."/>
            <person name="Kazmierczak K.M."/>
            <person name="Andrzejewski T.M."/>
            <person name="Davidsen T.M."/>
            <person name="Wayne K.J."/>
            <person name="Tettelin H."/>
            <person name="Glass J.I."/>
            <person name="Rusch D."/>
            <person name="Podicherti R."/>
            <person name="Tsui H.-C.T."/>
            <person name="Winkler M.E."/>
        </authorList>
    </citation>
    <scope>NUCLEOTIDE SEQUENCE</scope>
</reference>
<evidence type="ECO:0000313" key="1">
    <source>
        <dbReference type="EMBL" id="SVC99772.1"/>
    </source>
</evidence>
<protein>
    <submittedName>
        <fullName evidence="1">Uncharacterized protein</fullName>
    </submittedName>
</protein>
<sequence length="34" mass="3735">MSRAFTRVASAFIVGALVVCTSHDKSPYIEYLSD</sequence>
<proteinExistence type="predicted"/>
<organism evidence="1">
    <name type="scientific">marine metagenome</name>
    <dbReference type="NCBI Taxonomy" id="408172"/>
    <lineage>
        <taxon>unclassified sequences</taxon>
        <taxon>metagenomes</taxon>
        <taxon>ecological metagenomes</taxon>
    </lineage>
</organism>
<accession>A0A382RR62</accession>
<dbReference type="EMBL" id="UINC01123355">
    <property type="protein sequence ID" value="SVC99772.1"/>
    <property type="molecule type" value="Genomic_DNA"/>
</dbReference>